<feature type="domain" description="Acyl-ACP thioesterase-like C-terminal" evidence="2">
    <location>
        <begin position="169"/>
        <end position="231"/>
    </location>
</feature>
<dbReference type="EMBL" id="FNHQ01000004">
    <property type="protein sequence ID" value="SDM29340.1"/>
    <property type="molecule type" value="Genomic_DNA"/>
</dbReference>
<dbReference type="Proteomes" id="UP000199309">
    <property type="component" value="Unassembled WGS sequence"/>
</dbReference>
<evidence type="ECO:0000313" key="3">
    <source>
        <dbReference type="EMBL" id="SDM29340.1"/>
    </source>
</evidence>
<dbReference type="RefSeq" id="WP_091648027.1">
    <property type="nucleotide sequence ID" value="NZ_FNHQ01000004.1"/>
</dbReference>
<dbReference type="SUPFAM" id="SSF54637">
    <property type="entry name" value="Thioesterase/thiol ester dehydrase-isomerase"/>
    <property type="match status" value="2"/>
</dbReference>
<dbReference type="Pfam" id="PF20791">
    <property type="entry name" value="Acyl-ACP_TE_C"/>
    <property type="match status" value="1"/>
</dbReference>
<reference evidence="3 4" key="1">
    <citation type="submission" date="2016-10" db="EMBL/GenBank/DDBJ databases">
        <authorList>
            <person name="de Groot N.N."/>
        </authorList>
    </citation>
    <scope>NUCLEOTIDE SEQUENCE [LARGE SCALE GENOMIC DNA]</scope>
    <source>
        <strain evidence="3 4">DSM 16981</strain>
    </source>
</reference>
<organism evidence="3 4">
    <name type="scientific">Megasphaera paucivorans</name>
    <dbReference type="NCBI Taxonomy" id="349095"/>
    <lineage>
        <taxon>Bacteria</taxon>
        <taxon>Bacillati</taxon>
        <taxon>Bacillota</taxon>
        <taxon>Negativicutes</taxon>
        <taxon>Veillonellales</taxon>
        <taxon>Veillonellaceae</taxon>
        <taxon>Megasphaera</taxon>
    </lineage>
</organism>
<dbReference type="OrthoDB" id="9801517at2"/>
<sequence>MITYNHWYDKNLTFYNEINIDLCQCNVRGQLNIFELLRLATSIADEDYTRQGLSRKILYNHGVTILLSRIMFHFCSLPCANDRITISTWEEKPGPFQLTRAYNITAQNKKILIKGYSSWLLVDYKSHKIIRTKKFTLRPESTRQESGYYRKLGKISIPHDLVFLGKRYVYFSDIDINGHMNASRYCAFAIDCLPEIYQEKDFTDFFINYSKETIKDETIYLFGAVNLKEQKITVIGKQGEHNCFESNFYYT</sequence>
<dbReference type="InterPro" id="IPR002864">
    <property type="entry name" value="Acyl-ACP_thioesterase_NHD"/>
</dbReference>
<keyword evidence="4" id="KW-1185">Reference proteome</keyword>
<dbReference type="InterPro" id="IPR029069">
    <property type="entry name" value="HotDog_dom_sf"/>
</dbReference>
<dbReference type="GO" id="GO:0016790">
    <property type="term" value="F:thiolester hydrolase activity"/>
    <property type="evidence" value="ECO:0007669"/>
    <property type="project" value="InterPro"/>
</dbReference>
<evidence type="ECO:0000259" key="2">
    <source>
        <dbReference type="Pfam" id="PF20791"/>
    </source>
</evidence>
<dbReference type="Gene3D" id="3.10.129.10">
    <property type="entry name" value="Hotdog Thioesterase"/>
    <property type="match status" value="2"/>
</dbReference>
<dbReference type="GO" id="GO:0006633">
    <property type="term" value="P:fatty acid biosynthetic process"/>
    <property type="evidence" value="ECO:0007669"/>
    <property type="project" value="InterPro"/>
</dbReference>
<gene>
    <name evidence="3" type="ORF">SAMN05660299_00601</name>
</gene>
<protein>
    <submittedName>
        <fullName evidence="3">Acyl-ACP thioesterase</fullName>
    </submittedName>
</protein>
<evidence type="ECO:0000313" key="4">
    <source>
        <dbReference type="Proteomes" id="UP000199309"/>
    </source>
</evidence>
<evidence type="ECO:0000259" key="1">
    <source>
        <dbReference type="Pfam" id="PF01643"/>
    </source>
</evidence>
<dbReference type="STRING" id="349095.SAMN05660299_00601"/>
<accession>A0A1G9S239</accession>
<feature type="domain" description="Acyl-ACP thioesterase N-terminal hotdog" evidence="1">
    <location>
        <begin position="13"/>
        <end position="132"/>
    </location>
</feature>
<name>A0A1G9S239_9FIRM</name>
<dbReference type="Pfam" id="PF01643">
    <property type="entry name" value="Acyl-ACP_TE"/>
    <property type="match status" value="1"/>
</dbReference>
<proteinExistence type="predicted"/>
<dbReference type="InterPro" id="IPR049427">
    <property type="entry name" value="Acyl-ACP_TE_C"/>
</dbReference>
<dbReference type="AlphaFoldDB" id="A0A1G9S239"/>